<feature type="compositionally biased region" description="Basic and acidic residues" evidence="1">
    <location>
        <begin position="1"/>
        <end position="10"/>
    </location>
</feature>
<feature type="compositionally biased region" description="Polar residues" evidence="1">
    <location>
        <begin position="106"/>
        <end position="122"/>
    </location>
</feature>
<feature type="compositionally biased region" description="Basic residues" evidence="1">
    <location>
        <begin position="87"/>
        <end position="102"/>
    </location>
</feature>
<name>A0A3N4HUP3_ASCIM</name>
<dbReference type="AlphaFoldDB" id="A0A3N4HUP3"/>
<feature type="region of interest" description="Disordered" evidence="1">
    <location>
        <begin position="1"/>
        <end position="27"/>
    </location>
</feature>
<accession>A0A3N4HUP3</accession>
<evidence type="ECO:0000313" key="3">
    <source>
        <dbReference type="Proteomes" id="UP000275078"/>
    </source>
</evidence>
<feature type="compositionally biased region" description="Low complexity" evidence="1">
    <location>
        <begin position="13"/>
        <end position="25"/>
    </location>
</feature>
<proteinExistence type="predicted"/>
<protein>
    <submittedName>
        <fullName evidence="2">Uncharacterized protein</fullName>
    </submittedName>
</protein>
<evidence type="ECO:0000313" key="2">
    <source>
        <dbReference type="EMBL" id="RPA77552.1"/>
    </source>
</evidence>
<evidence type="ECO:0000256" key="1">
    <source>
        <dbReference type="SAM" id="MobiDB-lite"/>
    </source>
</evidence>
<organism evidence="2 3">
    <name type="scientific">Ascobolus immersus RN42</name>
    <dbReference type="NCBI Taxonomy" id="1160509"/>
    <lineage>
        <taxon>Eukaryota</taxon>
        <taxon>Fungi</taxon>
        <taxon>Dikarya</taxon>
        <taxon>Ascomycota</taxon>
        <taxon>Pezizomycotina</taxon>
        <taxon>Pezizomycetes</taxon>
        <taxon>Pezizales</taxon>
        <taxon>Ascobolaceae</taxon>
        <taxon>Ascobolus</taxon>
    </lineage>
</organism>
<sequence>MQPRLGRAEQRPTTTHQQWTSTGTHPTCASRNLSHTYVGGSTFIHTPLQPIAYESRDLRQVPILTTDSDRNDPSIPIPPPHRNNSTWRRRQLSTVRDRHRSHRDTSPQQISKPSLSAPTKNGSTIVISSTGIPALSASGKETVRAHLSPSLSPIPLSIHNQG</sequence>
<dbReference type="EMBL" id="ML119724">
    <property type="protein sequence ID" value="RPA77552.1"/>
    <property type="molecule type" value="Genomic_DNA"/>
</dbReference>
<dbReference type="Proteomes" id="UP000275078">
    <property type="component" value="Unassembled WGS sequence"/>
</dbReference>
<gene>
    <name evidence="2" type="ORF">BJ508DRAFT_169260</name>
</gene>
<reference evidence="2 3" key="1">
    <citation type="journal article" date="2018" name="Nat. Ecol. Evol.">
        <title>Pezizomycetes genomes reveal the molecular basis of ectomycorrhizal truffle lifestyle.</title>
        <authorList>
            <person name="Murat C."/>
            <person name="Payen T."/>
            <person name="Noel B."/>
            <person name="Kuo A."/>
            <person name="Morin E."/>
            <person name="Chen J."/>
            <person name="Kohler A."/>
            <person name="Krizsan K."/>
            <person name="Balestrini R."/>
            <person name="Da Silva C."/>
            <person name="Montanini B."/>
            <person name="Hainaut M."/>
            <person name="Levati E."/>
            <person name="Barry K.W."/>
            <person name="Belfiori B."/>
            <person name="Cichocki N."/>
            <person name="Clum A."/>
            <person name="Dockter R.B."/>
            <person name="Fauchery L."/>
            <person name="Guy J."/>
            <person name="Iotti M."/>
            <person name="Le Tacon F."/>
            <person name="Lindquist E.A."/>
            <person name="Lipzen A."/>
            <person name="Malagnac F."/>
            <person name="Mello A."/>
            <person name="Molinier V."/>
            <person name="Miyauchi S."/>
            <person name="Poulain J."/>
            <person name="Riccioni C."/>
            <person name="Rubini A."/>
            <person name="Sitrit Y."/>
            <person name="Splivallo R."/>
            <person name="Traeger S."/>
            <person name="Wang M."/>
            <person name="Zifcakova L."/>
            <person name="Wipf D."/>
            <person name="Zambonelli A."/>
            <person name="Paolocci F."/>
            <person name="Nowrousian M."/>
            <person name="Ottonello S."/>
            <person name="Baldrian P."/>
            <person name="Spatafora J.W."/>
            <person name="Henrissat B."/>
            <person name="Nagy L.G."/>
            <person name="Aury J.M."/>
            <person name="Wincker P."/>
            <person name="Grigoriev I.V."/>
            <person name="Bonfante P."/>
            <person name="Martin F.M."/>
        </authorList>
    </citation>
    <scope>NUCLEOTIDE SEQUENCE [LARGE SCALE GENOMIC DNA]</scope>
    <source>
        <strain evidence="2 3">RN42</strain>
    </source>
</reference>
<feature type="region of interest" description="Disordered" evidence="1">
    <location>
        <begin position="59"/>
        <end position="122"/>
    </location>
</feature>
<keyword evidence="3" id="KW-1185">Reference proteome</keyword>